<dbReference type="EC" id="2.7.13.3" evidence="2"/>
<evidence type="ECO:0000256" key="1">
    <source>
        <dbReference type="ARBA" id="ARBA00000085"/>
    </source>
</evidence>
<dbReference type="InterPro" id="IPR004358">
    <property type="entry name" value="Sig_transdc_His_kin-like_C"/>
</dbReference>
<reference evidence="9" key="2">
    <citation type="submission" date="2021-04" db="EMBL/GenBank/DDBJ databases">
        <authorList>
            <person name="Gilroy R."/>
        </authorList>
    </citation>
    <scope>NUCLEOTIDE SEQUENCE</scope>
    <source>
        <strain evidence="9">CHK189-11263</strain>
    </source>
</reference>
<accession>A0A9D2MA58</accession>
<keyword evidence="5 9" id="KW-0418">Kinase</keyword>
<feature type="transmembrane region" description="Helical" evidence="7">
    <location>
        <begin position="39"/>
        <end position="59"/>
    </location>
</feature>
<dbReference type="InterPro" id="IPR003594">
    <property type="entry name" value="HATPase_dom"/>
</dbReference>
<evidence type="ECO:0000259" key="8">
    <source>
        <dbReference type="PROSITE" id="PS50109"/>
    </source>
</evidence>
<keyword evidence="6" id="KW-0902">Two-component regulatory system</keyword>
<evidence type="ECO:0000313" key="10">
    <source>
        <dbReference type="Proteomes" id="UP000824208"/>
    </source>
</evidence>
<keyword evidence="3" id="KW-0597">Phosphoprotein</keyword>
<evidence type="ECO:0000313" key="9">
    <source>
        <dbReference type="EMBL" id="HJB56420.1"/>
    </source>
</evidence>
<sequence>MSLARYLRDRRALLLGMGTGMASTGAVLAALWISWQAIAFVEVILALSFLIPLGLDWAARRRLCRQVEEALESSESLWLLPNALEEPAFREGELLREGLVRVARDRADQIADARRENREYREYVETWVHEIKTPLASARLLLANHPGPLAEELEEELFRLDGYVEQALYYARSGSAEQDYLIRELSLAGTVRSALRRYARPLIAAGFRVELEDWDAAVYTDPKWLEFILGQIIANAVAYRGERPVLSFTCAQEGEAVRLTVSDNGPGIPAEDLPRIFEKGFTGRNGRKGAKRSTGLGLYLCRKLCRKLGLEITAASTPGAGTEITLWIPRGEFSRVAHPQGLEDRL</sequence>
<dbReference type="Proteomes" id="UP000824208">
    <property type="component" value="Unassembled WGS sequence"/>
</dbReference>
<proteinExistence type="predicted"/>
<dbReference type="Gene3D" id="3.30.565.10">
    <property type="entry name" value="Histidine kinase-like ATPase, C-terminal domain"/>
    <property type="match status" value="1"/>
</dbReference>
<dbReference type="GO" id="GO:0000155">
    <property type="term" value="F:phosphorelay sensor kinase activity"/>
    <property type="evidence" value="ECO:0007669"/>
    <property type="project" value="InterPro"/>
</dbReference>
<dbReference type="PANTHER" id="PTHR44936">
    <property type="entry name" value="SENSOR PROTEIN CREC"/>
    <property type="match status" value="1"/>
</dbReference>
<dbReference type="Pfam" id="PF02518">
    <property type="entry name" value="HATPase_c"/>
    <property type="match status" value="1"/>
</dbReference>
<protein>
    <recommendedName>
        <fullName evidence="2">histidine kinase</fullName>
        <ecNumber evidence="2">2.7.13.3</ecNumber>
    </recommendedName>
</protein>
<dbReference type="SUPFAM" id="SSF47384">
    <property type="entry name" value="Homodimeric domain of signal transducing histidine kinase"/>
    <property type="match status" value="1"/>
</dbReference>
<organism evidence="9 10">
    <name type="scientific">Candidatus Flavonifractor intestinipullorum</name>
    <dbReference type="NCBI Taxonomy" id="2838587"/>
    <lineage>
        <taxon>Bacteria</taxon>
        <taxon>Bacillati</taxon>
        <taxon>Bacillota</taxon>
        <taxon>Clostridia</taxon>
        <taxon>Eubacteriales</taxon>
        <taxon>Oscillospiraceae</taxon>
        <taxon>Flavonifractor</taxon>
    </lineage>
</organism>
<dbReference type="SMART" id="SM00387">
    <property type="entry name" value="HATPase_c"/>
    <property type="match status" value="1"/>
</dbReference>
<evidence type="ECO:0000256" key="2">
    <source>
        <dbReference type="ARBA" id="ARBA00012438"/>
    </source>
</evidence>
<gene>
    <name evidence="9" type="ORF">H9714_02600</name>
</gene>
<dbReference type="InterPro" id="IPR005467">
    <property type="entry name" value="His_kinase_dom"/>
</dbReference>
<name>A0A9D2MA58_9FIRM</name>
<comment type="caution">
    <text evidence="9">The sequence shown here is derived from an EMBL/GenBank/DDBJ whole genome shotgun (WGS) entry which is preliminary data.</text>
</comment>
<evidence type="ECO:0000256" key="5">
    <source>
        <dbReference type="ARBA" id="ARBA00022777"/>
    </source>
</evidence>
<keyword evidence="4" id="KW-0808">Transferase</keyword>
<dbReference type="PROSITE" id="PS50109">
    <property type="entry name" value="HIS_KIN"/>
    <property type="match status" value="1"/>
</dbReference>
<evidence type="ECO:0000256" key="4">
    <source>
        <dbReference type="ARBA" id="ARBA00022679"/>
    </source>
</evidence>
<keyword evidence="7" id="KW-0472">Membrane</keyword>
<reference evidence="9" key="1">
    <citation type="journal article" date="2021" name="PeerJ">
        <title>Extensive microbial diversity within the chicken gut microbiome revealed by metagenomics and culture.</title>
        <authorList>
            <person name="Gilroy R."/>
            <person name="Ravi A."/>
            <person name="Getino M."/>
            <person name="Pursley I."/>
            <person name="Horton D.L."/>
            <person name="Alikhan N.F."/>
            <person name="Baker D."/>
            <person name="Gharbi K."/>
            <person name="Hall N."/>
            <person name="Watson M."/>
            <person name="Adriaenssens E.M."/>
            <person name="Foster-Nyarko E."/>
            <person name="Jarju S."/>
            <person name="Secka A."/>
            <person name="Antonio M."/>
            <person name="Oren A."/>
            <person name="Chaudhuri R.R."/>
            <person name="La Ragione R."/>
            <person name="Hildebrand F."/>
            <person name="Pallen M.J."/>
        </authorList>
    </citation>
    <scope>NUCLEOTIDE SEQUENCE</scope>
    <source>
        <strain evidence="9">CHK189-11263</strain>
    </source>
</reference>
<evidence type="ECO:0000256" key="7">
    <source>
        <dbReference type="SAM" id="Phobius"/>
    </source>
</evidence>
<dbReference type="SUPFAM" id="SSF55874">
    <property type="entry name" value="ATPase domain of HSP90 chaperone/DNA topoisomerase II/histidine kinase"/>
    <property type="match status" value="1"/>
</dbReference>
<dbReference type="PRINTS" id="PR00344">
    <property type="entry name" value="BCTRLSENSOR"/>
</dbReference>
<dbReference type="AlphaFoldDB" id="A0A9D2MA58"/>
<evidence type="ECO:0000256" key="3">
    <source>
        <dbReference type="ARBA" id="ARBA00022553"/>
    </source>
</evidence>
<keyword evidence="7" id="KW-0812">Transmembrane</keyword>
<feature type="transmembrane region" description="Helical" evidence="7">
    <location>
        <begin position="12"/>
        <end position="33"/>
    </location>
</feature>
<dbReference type="InterPro" id="IPR036890">
    <property type="entry name" value="HATPase_C_sf"/>
</dbReference>
<evidence type="ECO:0000256" key="6">
    <source>
        <dbReference type="ARBA" id="ARBA00023012"/>
    </source>
</evidence>
<feature type="domain" description="Histidine kinase" evidence="8">
    <location>
        <begin position="126"/>
        <end position="332"/>
    </location>
</feature>
<dbReference type="EMBL" id="DWYC01000030">
    <property type="protein sequence ID" value="HJB56420.1"/>
    <property type="molecule type" value="Genomic_DNA"/>
</dbReference>
<keyword evidence="7" id="KW-1133">Transmembrane helix</keyword>
<dbReference type="InterPro" id="IPR050980">
    <property type="entry name" value="2C_sensor_his_kinase"/>
</dbReference>
<dbReference type="PANTHER" id="PTHR44936:SF9">
    <property type="entry name" value="SENSOR PROTEIN CREC"/>
    <property type="match status" value="1"/>
</dbReference>
<dbReference type="InterPro" id="IPR036097">
    <property type="entry name" value="HisK_dim/P_sf"/>
</dbReference>
<comment type="catalytic activity">
    <reaction evidence="1">
        <text>ATP + protein L-histidine = ADP + protein N-phospho-L-histidine.</text>
        <dbReference type="EC" id="2.7.13.3"/>
    </reaction>
</comment>